<name>J3P7U5_GAET3</name>
<dbReference type="RefSeq" id="XP_009225702.1">
    <property type="nucleotide sequence ID" value="XM_009227438.1"/>
</dbReference>
<keyword evidence="8" id="KW-1185">Reference proteome</keyword>
<feature type="compositionally biased region" description="Pro residues" evidence="4">
    <location>
        <begin position="138"/>
        <end position="147"/>
    </location>
</feature>
<dbReference type="Proteomes" id="UP000006039">
    <property type="component" value="Unassembled WGS sequence"/>
</dbReference>
<dbReference type="GeneID" id="20350044"/>
<feature type="compositionally biased region" description="Pro residues" evidence="4">
    <location>
        <begin position="190"/>
        <end position="207"/>
    </location>
</feature>
<dbReference type="Pfam" id="PF04438">
    <property type="entry name" value="zf-HIT"/>
    <property type="match status" value="1"/>
</dbReference>
<gene>
    <name evidence="7" type="primary">20350044</name>
    <name evidence="6" type="ORF">GGTG_09586</name>
</gene>
<reference evidence="6" key="3">
    <citation type="submission" date="2010-09" db="EMBL/GenBank/DDBJ databases">
        <title>Annotation of Gaeumannomyces graminis var. tritici R3-111a-1.</title>
        <authorList>
            <consortium name="The Broad Institute Genome Sequencing Platform"/>
            <person name="Ma L.-J."/>
            <person name="Dead R."/>
            <person name="Young S.K."/>
            <person name="Zeng Q."/>
            <person name="Gargeya S."/>
            <person name="Fitzgerald M."/>
            <person name="Haas B."/>
            <person name="Abouelleil A."/>
            <person name="Alvarado L."/>
            <person name="Arachchi H.M."/>
            <person name="Berlin A."/>
            <person name="Brown A."/>
            <person name="Chapman S.B."/>
            <person name="Chen Z."/>
            <person name="Dunbar C."/>
            <person name="Freedman E."/>
            <person name="Gearin G."/>
            <person name="Gellesch M."/>
            <person name="Goldberg J."/>
            <person name="Griggs A."/>
            <person name="Gujja S."/>
            <person name="Heiman D."/>
            <person name="Howarth C."/>
            <person name="Larson L."/>
            <person name="Lui A."/>
            <person name="MacDonald P.J.P."/>
            <person name="Mehta T."/>
            <person name="Montmayeur A."/>
            <person name="Murphy C."/>
            <person name="Neiman D."/>
            <person name="Pearson M."/>
            <person name="Priest M."/>
            <person name="Roberts A."/>
            <person name="Saif S."/>
            <person name="Shea T."/>
            <person name="Shenoy N."/>
            <person name="Sisk P."/>
            <person name="Stolte C."/>
            <person name="Sykes S."/>
            <person name="Yandava C."/>
            <person name="Wortman J."/>
            <person name="Nusbaum C."/>
            <person name="Birren B."/>
        </authorList>
    </citation>
    <scope>NUCLEOTIDE SEQUENCE</scope>
    <source>
        <strain evidence="6">R3-111a-1</strain>
    </source>
</reference>
<dbReference type="eggNOG" id="ENOG502SR3R">
    <property type="taxonomic scope" value="Eukaryota"/>
</dbReference>
<protein>
    <recommendedName>
        <fullName evidence="5">HIT-type domain-containing protein</fullName>
    </recommendedName>
</protein>
<dbReference type="HOGENOM" id="CLU_034747_0_0_1"/>
<evidence type="ECO:0000256" key="3">
    <source>
        <dbReference type="ARBA" id="ARBA00022833"/>
    </source>
</evidence>
<sequence length="347" mass="36196">MNNFGVVEVASARTTTAPGWAYVPDTGINPAVAALQPAGRKRAARSGGPRSKLSLSDLSARQEAAVRKELELLDRDNFKDVAIPVPARSGGPKALSKSTPTVRKILLSQKTFANHLSDFEALGSSGADPLSGSATPRPSQPQTPAPATPAAAAATPTTAGGGASSSSRRGGASRRQQQRPSEDVEMTDAPPSPSTPAPAPAPAPAPPQLQDAAASDTASARHKSAILPAYTGRTPAPHPADADPLLASRVPALPTDDELRALLLAPPAPYPELMARVRRDLDEEYDDYDEGAGGGDRPPPRPFPPARVFCAVCGYWGRVKCIKCGARVCALDCLDVHREECVTRYGL</sequence>
<dbReference type="EnsemblFungi" id="EJT72728">
    <property type="protein sequence ID" value="EJT72728"/>
    <property type="gene ID" value="GGTG_09586"/>
</dbReference>
<proteinExistence type="predicted"/>
<dbReference type="OrthoDB" id="74807at2759"/>
<feature type="domain" description="HIT-type" evidence="5">
    <location>
        <begin position="307"/>
        <end position="334"/>
    </location>
</feature>
<dbReference type="CDD" id="cd21437">
    <property type="entry name" value="zf-HIT_ZNHIT1_like"/>
    <property type="match status" value="1"/>
</dbReference>
<dbReference type="InterPro" id="IPR007529">
    <property type="entry name" value="Znf_HIT"/>
</dbReference>
<evidence type="ECO:0000256" key="4">
    <source>
        <dbReference type="SAM" id="MobiDB-lite"/>
    </source>
</evidence>
<dbReference type="GO" id="GO:0006338">
    <property type="term" value="P:chromatin remodeling"/>
    <property type="evidence" value="ECO:0007669"/>
    <property type="project" value="InterPro"/>
</dbReference>
<evidence type="ECO:0000256" key="1">
    <source>
        <dbReference type="ARBA" id="ARBA00022723"/>
    </source>
</evidence>
<feature type="region of interest" description="Disordered" evidence="4">
    <location>
        <begin position="123"/>
        <end position="221"/>
    </location>
</feature>
<dbReference type="STRING" id="644352.J3P7U5"/>
<evidence type="ECO:0000313" key="6">
    <source>
        <dbReference type="EMBL" id="EJT72728.1"/>
    </source>
</evidence>
<evidence type="ECO:0000313" key="8">
    <source>
        <dbReference type="Proteomes" id="UP000006039"/>
    </source>
</evidence>
<dbReference type="GO" id="GO:0008270">
    <property type="term" value="F:zinc ion binding"/>
    <property type="evidence" value="ECO:0007669"/>
    <property type="project" value="UniProtKB-KW"/>
</dbReference>
<feature type="compositionally biased region" description="Low complexity" evidence="4">
    <location>
        <begin position="148"/>
        <end position="179"/>
    </location>
</feature>
<keyword evidence="1" id="KW-0479">Metal-binding</keyword>
<reference evidence="7" key="5">
    <citation type="submission" date="2018-04" db="UniProtKB">
        <authorList>
            <consortium name="EnsemblFungi"/>
        </authorList>
    </citation>
    <scope>IDENTIFICATION</scope>
    <source>
        <strain evidence="7">R3-111a-1</strain>
    </source>
</reference>
<dbReference type="AlphaFoldDB" id="J3P7U5"/>
<dbReference type="PANTHER" id="PTHR13093">
    <property type="entry name" value="ZINC FINGER HIT DOMAIN CONTAINING PROTEIN 1"/>
    <property type="match status" value="1"/>
</dbReference>
<reference evidence="6" key="2">
    <citation type="submission" date="2010-07" db="EMBL/GenBank/DDBJ databases">
        <authorList>
            <consortium name="The Broad Institute Genome Sequencing Platform"/>
            <consortium name="Broad Institute Genome Sequencing Center for Infectious Disease"/>
            <person name="Ma L.-J."/>
            <person name="Dead R."/>
            <person name="Young S."/>
            <person name="Zeng Q."/>
            <person name="Koehrsen M."/>
            <person name="Alvarado L."/>
            <person name="Berlin A."/>
            <person name="Chapman S.B."/>
            <person name="Chen Z."/>
            <person name="Freedman E."/>
            <person name="Gellesch M."/>
            <person name="Goldberg J."/>
            <person name="Griggs A."/>
            <person name="Gujja S."/>
            <person name="Heilman E.R."/>
            <person name="Heiman D."/>
            <person name="Hepburn T."/>
            <person name="Howarth C."/>
            <person name="Jen D."/>
            <person name="Larson L."/>
            <person name="Mehta T."/>
            <person name="Neiman D."/>
            <person name="Pearson M."/>
            <person name="Roberts A."/>
            <person name="Saif S."/>
            <person name="Shea T."/>
            <person name="Shenoy N."/>
            <person name="Sisk P."/>
            <person name="Stolte C."/>
            <person name="Sykes S."/>
            <person name="Walk T."/>
            <person name="White J."/>
            <person name="Yandava C."/>
            <person name="Haas B."/>
            <person name="Nusbaum C."/>
            <person name="Birren B."/>
        </authorList>
    </citation>
    <scope>NUCLEOTIDE SEQUENCE</scope>
    <source>
        <strain evidence="6">R3-111a-1</strain>
    </source>
</reference>
<dbReference type="EMBL" id="GL385399">
    <property type="protein sequence ID" value="EJT72728.1"/>
    <property type="molecule type" value="Genomic_DNA"/>
</dbReference>
<reference evidence="8" key="1">
    <citation type="submission" date="2010-07" db="EMBL/GenBank/DDBJ databases">
        <title>The genome sequence of Gaeumannomyces graminis var. tritici strain R3-111a-1.</title>
        <authorList>
            <consortium name="The Broad Institute Genome Sequencing Platform"/>
            <person name="Ma L.-J."/>
            <person name="Dead R."/>
            <person name="Young S."/>
            <person name="Zeng Q."/>
            <person name="Koehrsen M."/>
            <person name="Alvarado L."/>
            <person name="Berlin A."/>
            <person name="Chapman S.B."/>
            <person name="Chen Z."/>
            <person name="Freedman E."/>
            <person name="Gellesch M."/>
            <person name="Goldberg J."/>
            <person name="Griggs A."/>
            <person name="Gujja S."/>
            <person name="Heilman E.R."/>
            <person name="Heiman D."/>
            <person name="Hepburn T."/>
            <person name="Howarth C."/>
            <person name="Jen D."/>
            <person name="Larson L."/>
            <person name="Mehta T."/>
            <person name="Neiman D."/>
            <person name="Pearson M."/>
            <person name="Roberts A."/>
            <person name="Saif S."/>
            <person name="Shea T."/>
            <person name="Shenoy N."/>
            <person name="Sisk P."/>
            <person name="Stolte C."/>
            <person name="Sykes S."/>
            <person name="Walk T."/>
            <person name="White J."/>
            <person name="Yandava C."/>
            <person name="Haas B."/>
            <person name="Nusbaum C."/>
            <person name="Birren B."/>
        </authorList>
    </citation>
    <scope>NUCLEOTIDE SEQUENCE [LARGE SCALE GENOMIC DNA]</scope>
    <source>
        <strain evidence="8">R3-111a-1</strain>
    </source>
</reference>
<accession>J3P7U5</accession>
<keyword evidence="2" id="KW-0863">Zinc-finger</keyword>
<dbReference type="InterPro" id="IPR039723">
    <property type="entry name" value="Vps71/ZNHIT1"/>
</dbReference>
<evidence type="ECO:0000259" key="5">
    <source>
        <dbReference type="Pfam" id="PF04438"/>
    </source>
</evidence>
<dbReference type="GO" id="GO:0005634">
    <property type="term" value="C:nucleus"/>
    <property type="evidence" value="ECO:0007669"/>
    <property type="project" value="UniProtKB-ARBA"/>
</dbReference>
<reference evidence="7" key="4">
    <citation type="journal article" date="2015" name="G3 (Bethesda)">
        <title>Genome sequences of three phytopathogenic species of the Magnaporthaceae family of fungi.</title>
        <authorList>
            <person name="Okagaki L.H."/>
            <person name="Nunes C.C."/>
            <person name="Sailsbery J."/>
            <person name="Clay B."/>
            <person name="Brown D."/>
            <person name="John T."/>
            <person name="Oh Y."/>
            <person name="Young N."/>
            <person name="Fitzgerald M."/>
            <person name="Haas B.J."/>
            <person name="Zeng Q."/>
            <person name="Young S."/>
            <person name="Adiconis X."/>
            <person name="Fan L."/>
            <person name="Levin J.Z."/>
            <person name="Mitchell T.K."/>
            <person name="Okubara P.A."/>
            <person name="Farman M.L."/>
            <person name="Kohn L.M."/>
            <person name="Birren B."/>
            <person name="Ma L.-J."/>
            <person name="Dean R.A."/>
        </authorList>
    </citation>
    <scope>NUCLEOTIDE SEQUENCE</scope>
    <source>
        <strain evidence="7">R3-111a-1</strain>
    </source>
</reference>
<organism evidence="6">
    <name type="scientific">Gaeumannomyces tritici (strain R3-111a-1)</name>
    <name type="common">Wheat and barley take-all root rot fungus</name>
    <name type="synonym">Gaeumannomyces graminis var. tritici</name>
    <dbReference type="NCBI Taxonomy" id="644352"/>
    <lineage>
        <taxon>Eukaryota</taxon>
        <taxon>Fungi</taxon>
        <taxon>Dikarya</taxon>
        <taxon>Ascomycota</taxon>
        <taxon>Pezizomycotina</taxon>
        <taxon>Sordariomycetes</taxon>
        <taxon>Sordariomycetidae</taxon>
        <taxon>Magnaporthales</taxon>
        <taxon>Magnaporthaceae</taxon>
        <taxon>Gaeumannomyces</taxon>
    </lineage>
</organism>
<dbReference type="VEuPathDB" id="FungiDB:GGTG_09586"/>
<evidence type="ECO:0000256" key="2">
    <source>
        <dbReference type="ARBA" id="ARBA00022771"/>
    </source>
</evidence>
<evidence type="ECO:0000313" key="7">
    <source>
        <dbReference type="EnsemblFungi" id="EJT72728"/>
    </source>
</evidence>
<keyword evidence="3" id="KW-0862">Zinc</keyword>